<evidence type="ECO:0000313" key="9">
    <source>
        <dbReference type="EMBL" id="KAG6293249.1"/>
    </source>
</evidence>
<evidence type="ECO:0000259" key="8">
    <source>
        <dbReference type="PROSITE" id="PS50011"/>
    </source>
</evidence>
<feature type="compositionally biased region" description="Low complexity" evidence="7">
    <location>
        <begin position="260"/>
        <end position="275"/>
    </location>
</feature>
<keyword evidence="4" id="KW-0547">Nucleotide-binding</keyword>
<dbReference type="InterPro" id="IPR000719">
    <property type="entry name" value="Prot_kinase_dom"/>
</dbReference>
<proteinExistence type="predicted"/>
<feature type="domain" description="Protein kinase" evidence="8">
    <location>
        <begin position="19"/>
        <end position="323"/>
    </location>
</feature>
<evidence type="ECO:0000256" key="4">
    <source>
        <dbReference type="ARBA" id="ARBA00022741"/>
    </source>
</evidence>
<sequence>MEVYKFNEIIIGEDGESEFGFTKIIIRGPNGDLYYAETEGRFKTSSEIDIDNLDLISIDTDACWPLYSARLLRAPSTVSPDSHVKEPNLMLYRNDPKETSLSNHMLHEIEAYELLRQHPHPNIVEYRGCVVSDGRITGICLAKYKMTLLERMAESTPFNKDLFLECIERGIRHLHSLGIVHNDINPYNIMFDELDRAIIIDFDSWQKNGQEFGRSKGTSGWMIEGAEYSLFENDIFGLSKMQEYIYNPSSWDPLNPLGMSTSAKSSQTSTSPTSTGGLRDVSDSFGTAPESPVDGDKQNITTPVPATAQGEGKTKQVLGLGQG</sequence>
<evidence type="ECO:0000256" key="6">
    <source>
        <dbReference type="ARBA" id="ARBA00022840"/>
    </source>
</evidence>
<protein>
    <recommendedName>
        <fullName evidence="1">non-specific serine/threonine protein kinase</fullName>
        <ecNumber evidence="1">2.7.11.1</ecNumber>
    </recommendedName>
</protein>
<dbReference type="GO" id="GO:0044773">
    <property type="term" value="P:mitotic DNA damage checkpoint signaling"/>
    <property type="evidence" value="ECO:0007669"/>
    <property type="project" value="TreeGrafter"/>
</dbReference>
<dbReference type="Pfam" id="PF00069">
    <property type="entry name" value="Pkinase"/>
    <property type="match status" value="1"/>
</dbReference>
<dbReference type="InterPro" id="IPR011009">
    <property type="entry name" value="Kinase-like_dom_sf"/>
</dbReference>
<keyword evidence="3" id="KW-0808">Transferase</keyword>
<organism evidence="9 10">
    <name type="scientific">Claviceps aff. purpurea</name>
    <dbReference type="NCBI Taxonomy" id="1967640"/>
    <lineage>
        <taxon>Eukaryota</taxon>
        <taxon>Fungi</taxon>
        <taxon>Dikarya</taxon>
        <taxon>Ascomycota</taxon>
        <taxon>Pezizomycotina</taxon>
        <taxon>Sordariomycetes</taxon>
        <taxon>Hypocreomycetidae</taxon>
        <taxon>Hypocreales</taxon>
        <taxon>Clavicipitaceae</taxon>
        <taxon>Claviceps</taxon>
    </lineage>
</organism>
<name>A0A9P7QH74_9HYPO</name>
<dbReference type="Proteomes" id="UP000707071">
    <property type="component" value="Unassembled WGS sequence"/>
</dbReference>
<dbReference type="GO" id="GO:0005634">
    <property type="term" value="C:nucleus"/>
    <property type="evidence" value="ECO:0007669"/>
    <property type="project" value="TreeGrafter"/>
</dbReference>
<dbReference type="PANTHER" id="PTHR44167">
    <property type="entry name" value="OVARIAN-SPECIFIC SERINE/THREONINE-PROTEIN KINASE LOK-RELATED"/>
    <property type="match status" value="1"/>
</dbReference>
<dbReference type="PANTHER" id="PTHR44167:SF23">
    <property type="entry name" value="CDC7 KINASE, ISOFORM A-RELATED"/>
    <property type="match status" value="1"/>
</dbReference>
<evidence type="ECO:0000256" key="5">
    <source>
        <dbReference type="ARBA" id="ARBA00022777"/>
    </source>
</evidence>
<keyword evidence="2" id="KW-0723">Serine/threonine-protein kinase</keyword>
<evidence type="ECO:0000256" key="7">
    <source>
        <dbReference type="SAM" id="MobiDB-lite"/>
    </source>
</evidence>
<comment type="caution">
    <text evidence="9">The sequence shown here is derived from an EMBL/GenBank/DDBJ whole genome shotgun (WGS) entry which is preliminary data.</text>
</comment>
<evidence type="ECO:0000256" key="1">
    <source>
        <dbReference type="ARBA" id="ARBA00012513"/>
    </source>
</evidence>
<reference evidence="9 10" key="1">
    <citation type="journal article" date="2020" name="bioRxiv">
        <title>Whole genome comparisons of ergot fungi reveals the divergence and evolution of species within the genus Claviceps are the result of varying mechanisms driving genome evolution and host range expansion.</title>
        <authorList>
            <person name="Wyka S.A."/>
            <person name="Mondo S.J."/>
            <person name="Liu M."/>
            <person name="Dettman J."/>
            <person name="Nalam V."/>
            <person name="Broders K.D."/>
        </authorList>
    </citation>
    <scope>NUCLEOTIDE SEQUENCE [LARGE SCALE GENOMIC DNA]</scope>
    <source>
        <strain evidence="9 10">Clav52</strain>
    </source>
</reference>
<dbReference type="GO" id="GO:0004674">
    <property type="term" value="F:protein serine/threonine kinase activity"/>
    <property type="evidence" value="ECO:0007669"/>
    <property type="project" value="UniProtKB-KW"/>
</dbReference>
<keyword evidence="10" id="KW-1185">Reference proteome</keyword>
<dbReference type="GO" id="GO:0005524">
    <property type="term" value="F:ATP binding"/>
    <property type="evidence" value="ECO:0007669"/>
    <property type="project" value="UniProtKB-KW"/>
</dbReference>
<keyword evidence="6" id="KW-0067">ATP-binding</keyword>
<evidence type="ECO:0000313" key="10">
    <source>
        <dbReference type="Proteomes" id="UP000707071"/>
    </source>
</evidence>
<dbReference type="EC" id="2.7.11.1" evidence="1"/>
<dbReference type="PROSITE" id="PS50011">
    <property type="entry name" value="PROTEIN_KINASE_DOM"/>
    <property type="match status" value="1"/>
</dbReference>
<accession>A0A9P7QH74</accession>
<dbReference type="EMBL" id="SRRH01000250">
    <property type="protein sequence ID" value="KAG6293249.1"/>
    <property type="molecule type" value="Genomic_DNA"/>
</dbReference>
<evidence type="ECO:0000256" key="3">
    <source>
        <dbReference type="ARBA" id="ARBA00022679"/>
    </source>
</evidence>
<feature type="region of interest" description="Disordered" evidence="7">
    <location>
        <begin position="257"/>
        <end position="323"/>
    </location>
</feature>
<dbReference type="SUPFAM" id="SSF56112">
    <property type="entry name" value="Protein kinase-like (PK-like)"/>
    <property type="match status" value="1"/>
</dbReference>
<dbReference type="AlphaFoldDB" id="A0A9P7QH74"/>
<dbReference type="Gene3D" id="1.10.510.10">
    <property type="entry name" value="Transferase(Phosphotransferase) domain 1"/>
    <property type="match status" value="1"/>
</dbReference>
<gene>
    <name evidence="9" type="ORF">E4U09_003085</name>
</gene>
<keyword evidence="5" id="KW-0418">Kinase</keyword>
<evidence type="ECO:0000256" key="2">
    <source>
        <dbReference type="ARBA" id="ARBA00022527"/>
    </source>
</evidence>